<accession>A0ABP6Z7X0</accession>
<comment type="caution">
    <text evidence="2">The sequence shown here is derived from an EMBL/GenBank/DDBJ whole genome shotgun (WGS) entry which is preliminary data.</text>
</comment>
<feature type="region of interest" description="Disordered" evidence="1">
    <location>
        <begin position="1"/>
        <end position="21"/>
    </location>
</feature>
<protein>
    <submittedName>
        <fullName evidence="2">Uncharacterized protein</fullName>
    </submittedName>
</protein>
<proteinExistence type="predicted"/>
<name>A0ABP6Z7X0_9ACTN</name>
<reference evidence="3" key="1">
    <citation type="journal article" date="2019" name="Int. J. Syst. Evol. Microbiol.">
        <title>The Global Catalogue of Microorganisms (GCM) 10K type strain sequencing project: providing services to taxonomists for standard genome sequencing and annotation.</title>
        <authorList>
            <consortium name="The Broad Institute Genomics Platform"/>
            <consortium name="The Broad Institute Genome Sequencing Center for Infectious Disease"/>
            <person name="Wu L."/>
            <person name="Ma J."/>
        </authorList>
    </citation>
    <scope>NUCLEOTIDE SEQUENCE [LARGE SCALE GENOMIC DNA]</scope>
    <source>
        <strain evidence="3">JCM 16902</strain>
    </source>
</reference>
<evidence type="ECO:0000256" key="1">
    <source>
        <dbReference type="SAM" id="MobiDB-lite"/>
    </source>
</evidence>
<evidence type="ECO:0000313" key="3">
    <source>
        <dbReference type="Proteomes" id="UP001501074"/>
    </source>
</evidence>
<evidence type="ECO:0000313" key="2">
    <source>
        <dbReference type="EMBL" id="GAA3598304.1"/>
    </source>
</evidence>
<dbReference type="EMBL" id="BAAAZO010000002">
    <property type="protein sequence ID" value="GAA3598304.1"/>
    <property type="molecule type" value="Genomic_DNA"/>
</dbReference>
<gene>
    <name evidence="2" type="ORF">GCM10022223_12050</name>
</gene>
<organism evidence="2 3">
    <name type="scientific">Kineosporia mesophila</name>
    <dbReference type="NCBI Taxonomy" id="566012"/>
    <lineage>
        <taxon>Bacteria</taxon>
        <taxon>Bacillati</taxon>
        <taxon>Actinomycetota</taxon>
        <taxon>Actinomycetes</taxon>
        <taxon>Kineosporiales</taxon>
        <taxon>Kineosporiaceae</taxon>
        <taxon>Kineosporia</taxon>
    </lineage>
</organism>
<dbReference type="Proteomes" id="UP001501074">
    <property type="component" value="Unassembled WGS sequence"/>
</dbReference>
<keyword evidence="3" id="KW-1185">Reference proteome</keyword>
<sequence>MCASRDDPFTPYRQAGQNPSTLGELAVTQQTRRTGQAVSAGTPGLCDGSFWGWCGDPLSDTGLPSTVERCGPAIARRFGRDG</sequence>